<name>A0A1F6UYQ0_9PROT</name>
<dbReference type="PANTHER" id="PTHR37029">
    <property type="entry name" value="SSR1768 PROTEIN"/>
    <property type="match status" value="1"/>
</dbReference>
<reference evidence="1 2" key="1">
    <citation type="journal article" date="2016" name="Nat. Commun.">
        <title>Thousands of microbial genomes shed light on interconnected biogeochemical processes in an aquifer system.</title>
        <authorList>
            <person name="Anantharaman K."/>
            <person name="Brown C.T."/>
            <person name="Hug L.A."/>
            <person name="Sharon I."/>
            <person name="Castelle C.J."/>
            <person name="Probst A.J."/>
            <person name="Thomas B.C."/>
            <person name="Singh A."/>
            <person name="Wilkins M.J."/>
            <person name="Karaoz U."/>
            <person name="Brodie E.L."/>
            <person name="Williams K.H."/>
            <person name="Hubbard S.S."/>
            <person name="Banfield J.F."/>
        </authorList>
    </citation>
    <scope>NUCLEOTIDE SEQUENCE [LARGE SCALE GENOMIC DNA]</scope>
</reference>
<accession>A0A1F6UYQ0</accession>
<sequence>MKMRYDEKSDALYLRLDESKIIESEEVQPGIVLDFDANNQVVGVEILRVKERVPSADLKHLDFKVA</sequence>
<gene>
    <name evidence="1" type="ORF">A2W18_04815</name>
</gene>
<dbReference type="AlphaFoldDB" id="A0A1F6UYQ0"/>
<protein>
    <recommendedName>
        <fullName evidence="3">DUF2283 domain-containing protein</fullName>
    </recommendedName>
</protein>
<dbReference type="EMBL" id="MFSP01000177">
    <property type="protein sequence ID" value="OGI62404.1"/>
    <property type="molecule type" value="Genomic_DNA"/>
</dbReference>
<dbReference type="Pfam" id="PF10049">
    <property type="entry name" value="DUF2283"/>
    <property type="match status" value="1"/>
</dbReference>
<evidence type="ECO:0000313" key="1">
    <source>
        <dbReference type="EMBL" id="OGI62404.1"/>
    </source>
</evidence>
<evidence type="ECO:0008006" key="3">
    <source>
        <dbReference type="Google" id="ProtNLM"/>
    </source>
</evidence>
<dbReference type="InterPro" id="IPR019270">
    <property type="entry name" value="DUF2283"/>
</dbReference>
<evidence type="ECO:0000313" key="2">
    <source>
        <dbReference type="Proteomes" id="UP000179076"/>
    </source>
</evidence>
<dbReference type="PANTHER" id="PTHR37029:SF1">
    <property type="entry name" value="SSR1768 PROTEIN"/>
    <property type="match status" value="1"/>
</dbReference>
<comment type="caution">
    <text evidence="1">The sequence shown here is derived from an EMBL/GenBank/DDBJ whole genome shotgun (WGS) entry which is preliminary data.</text>
</comment>
<proteinExistence type="predicted"/>
<dbReference type="Proteomes" id="UP000179076">
    <property type="component" value="Unassembled WGS sequence"/>
</dbReference>
<organism evidence="1 2">
    <name type="scientific">Candidatus Muproteobacteria bacterium RBG_16_60_9</name>
    <dbReference type="NCBI Taxonomy" id="1817755"/>
    <lineage>
        <taxon>Bacteria</taxon>
        <taxon>Pseudomonadati</taxon>
        <taxon>Pseudomonadota</taxon>
        <taxon>Candidatus Muproteobacteria</taxon>
    </lineage>
</organism>